<dbReference type="InterPro" id="IPR029753">
    <property type="entry name" value="D-isomer_DH_CS"/>
</dbReference>
<dbReference type="PANTHER" id="PTHR10996">
    <property type="entry name" value="2-HYDROXYACID DEHYDROGENASE-RELATED"/>
    <property type="match status" value="1"/>
</dbReference>
<evidence type="ECO:0000313" key="4">
    <source>
        <dbReference type="EMBL" id="GAA3073626.1"/>
    </source>
</evidence>
<dbReference type="Proteomes" id="UP001500236">
    <property type="component" value="Unassembled WGS sequence"/>
</dbReference>
<dbReference type="Pfam" id="PF02826">
    <property type="entry name" value="2-Hacid_dh_C"/>
    <property type="match status" value="1"/>
</dbReference>
<organism evidence="4 5">
    <name type="scientific">Nesterenkonia aethiopica</name>
    <dbReference type="NCBI Taxonomy" id="269144"/>
    <lineage>
        <taxon>Bacteria</taxon>
        <taxon>Bacillati</taxon>
        <taxon>Actinomycetota</taxon>
        <taxon>Actinomycetes</taxon>
        <taxon>Micrococcales</taxon>
        <taxon>Micrococcaceae</taxon>
        <taxon>Nesterenkonia</taxon>
    </lineage>
</organism>
<keyword evidence="2" id="KW-0520">NAD</keyword>
<dbReference type="EMBL" id="BAAAVT010000020">
    <property type="protein sequence ID" value="GAA3073626.1"/>
    <property type="molecule type" value="Genomic_DNA"/>
</dbReference>
<dbReference type="PROSITE" id="PS00670">
    <property type="entry name" value="D_2_HYDROXYACID_DH_2"/>
    <property type="match status" value="1"/>
</dbReference>
<evidence type="ECO:0000313" key="5">
    <source>
        <dbReference type="Proteomes" id="UP001500236"/>
    </source>
</evidence>
<dbReference type="Gene3D" id="3.40.50.720">
    <property type="entry name" value="NAD(P)-binding Rossmann-like Domain"/>
    <property type="match status" value="2"/>
</dbReference>
<name>A0ABP6M4M9_9MICC</name>
<dbReference type="RefSeq" id="WP_344683329.1">
    <property type="nucleotide sequence ID" value="NZ_BAAAVT010000020.1"/>
</dbReference>
<dbReference type="SUPFAM" id="SSF52283">
    <property type="entry name" value="Formate/glycerate dehydrogenase catalytic domain-like"/>
    <property type="match status" value="1"/>
</dbReference>
<dbReference type="InterPro" id="IPR036291">
    <property type="entry name" value="NAD(P)-bd_dom_sf"/>
</dbReference>
<dbReference type="InterPro" id="IPR050223">
    <property type="entry name" value="D-isomer_2-hydroxyacid_DH"/>
</dbReference>
<comment type="caution">
    <text evidence="4">The sequence shown here is derived from an EMBL/GenBank/DDBJ whole genome shotgun (WGS) entry which is preliminary data.</text>
</comment>
<reference evidence="5" key="1">
    <citation type="journal article" date="2019" name="Int. J. Syst. Evol. Microbiol.">
        <title>The Global Catalogue of Microorganisms (GCM) 10K type strain sequencing project: providing services to taxonomists for standard genome sequencing and annotation.</title>
        <authorList>
            <consortium name="The Broad Institute Genomics Platform"/>
            <consortium name="The Broad Institute Genome Sequencing Center for Infectious Disease"/>
            <person name="Wu L."/>
            <person name="Ma J."/>
        </authorList>
    </citation>
    <scope>NUCLEOTIDE SEQUENCE [LARGE SCALE GENOMIC DNA]</scope>
    <source>
        <strain evidence="5">JCM 14309</strain>
    </source>
</reference>
<sequence>MGGPRLVLFTDQTDLDPQPAREMLARHSIGSILAGPEGPLAAAQAATGPVEGLVVGYADVDAGLLDALPALRVIATSSTGLDMIDLEATRARGVPVVPLTDASTEEVATHAVALMLAVERQLLAGARTVAAGGWTQEATGLTPAPRRLSDLTVGLLGCGRIARRVAALLRPLVGEIIGHDPHQDCPEIHQVGVEELLRRSDVLSLHAPLTRETRGLLDEERLALLPHGATLINCARGELVDPDALLSALDSGRLRGVGLDVLPGEPPSPSSPLRQHPQVVCTPHTAFWSAPALETYSLQPARTVLEHLTSGSLPAHAVL</sequence>
<gene>
    <name evidence="4" type="ORF">GCM10010529_26960</name>
</gene>
<dbReference type="PANTHER" id="PTHR10996:SF178">
    <property type="entry name" value="2-HYDROXYACID DEHYDROGENASE YGL185C-RELATED"/>
    <property type="match status" value="1"/>
</dbReference>
<feature type="domain" description="D-isomer specific 2-hydroxyacid dehydrogenase NAD-binding" evidence="3">
    <location>
        <begin position="112"/>
        <end position="286"/>
    </location>
</feature>
<dbReference type="InterPro" id="IPR006140">
    <property type="entry name" value="D-isomer_DH_NAD-bd"/>
</dbReference>
<evidence type="ECO:0000256" key="2">
    <source>
        <dbReference type="ARBA" id="ARBA00023027"/>
    </source>
</evidence>
<keyword evidence="1" id="KW-0560">Oxidoreductase</keyword>
<proteinExistence type="predicted"/>
<keyword evidence="5" id="KW-1185">Reference proteome</keyword>
<accession>A0ABP6M4M9</accession>
<evidence type="ECO:0000256" key="1">
    <source>
        <dbReference type="ARBA" id="ARBA00023002"/>
    </source>
</evidence>
<protein>
    <recommendedName>
        <fullName evidence="3">D-isomer specific 2-hydroxyacid dehydrogenase NAD-binding domain-containing protein</fullName>
    </recommendedName>
</protein>
<dbReference type="SUPFAM" id="SSF51735">
    <property type="entry name" value="NAD(P)-binding Rossmann-fold domains"/>
    <property type="match status" value="1"/>
</dbReference>
<evidence type="ECO:0000259" key="3">
    <source>
        <dbReference type="Pfam" id="PF02826"/>
    </source>
</evidence>